<keyword evidence="5 14" id="KW-0067">ATP-binding</keyword>
<comment type="caution">
    <text evidence="14">The sequence shown here is derived from an EMBL/GenBank/DDBJ whole genome shotgun (WGS) entry which is preliminary data.</text>
</comment>
<comment type="function">
    <text evidence="8">ABC transporter involved in fatty acid import. Transmembrane domains (TMD) form a pore in the membrane and the ATP-binding domain (NBD) is responsible for energy generation.</text>
</comment>
<name>A0A7X9UAJ9_9ACTN</name>
<keyword evidence="4" id="KW-0547">Nucleotide-binding</keyword>
<dbReference type="InterPro" id="IPR003439">
    <property type="entry name" value="ABC_transporter-like_ATP-bd"/>
</dbReference>
<evidence type="ECO:0000313" key="15">
    <source>
        <dbReference type="Proteomes" id="UP000546970"/>
    </source>
</evidence>
<dbReference type="Gene3D" id="1.20.1560.10">
    <property type="entry name" value="ABC transporter type 1, transmembrane domain"/>
    <property type="match status" value="1"/>
</dbReference>
<keyword evidence="15" id="KW-1185">Reference proteome</keyword>
<dbReference type="GO" id="GO:0005886">
    <property type="term" value="C:plasma membrane"/>
    <property type="evidence" value="ECO:0007669"/>
    <property type="project" value="UniProtKB-SubCell"/>
</dbReference>
<evidence type="ECO:0000259" key="12">
    <source>
        <dbReference type="PROSITE" id="PS50893"/>
    </source>
</evidence>
<reference evidence="14 15" key="1">
    <citation type="submission" date="2020-04" db="EMBL/GenBank/DDBJ databases">
        <title>Collinsella sp. KGMB02528 nov., an anaerobic actinobacterium isolated from human feces.</title>
        <authorList>
            <person name="Han K.-I."/>
            <person name="Eom M.K."/>
            <person name="Kim J.-S."/>
            <person name="Lee K.C."/>
            <person name="Suh M.K."/>
            <person name="Park S.-H."/>
            <person name="Lee J.H."/>
            <person name="Kang S.W."/>
            <person name="Park J.-E."/>
            <person name="Oh B.S."/>
            <person name="Yu S.Y."/>
            <person name="Choi S.-H."/>
            <person name="Lee D.H."/>
            <person name="Yoon H."/>
            <person name="Kim B.-Y."/>
            <person name="Lee J.H."/>
            <person name="Lee J.-S."/>
        </authorList>
    </citation>
    <scope>NUCLEOTIDE SEQUENCE [LARGE SCALE GENOMIC DNA]</scope>
    <source>
        <strain evidence="14 15">KGMB02528</strain>
    </source>
</reference>
<keyword evidence="6 11" id="KW-1133">Transmembrane helix</keyword>
<dbReference type="SUPFAM" id="SSF90123">
    <property type="entry name" value="ABC transporter transmembrane region"/>
    <property type="match status" value="1"/>
</dbReference>
<dbReference type="GO" id="GO:0016887">
    <property type="term" value="F:ATP hydrolysis activity"/>
    <property type="evidence" value="ECO:0007669"/>
    <property type="project" value="InterPro"/>
</dbReference>
<organism evidence="14 15">
    <name type="scientific">Collinsella acetigenes</name>
    <dbReference type="NCBI Taxonomy" id="2713419"/>
    <lineage>
        <taxon>Bacteria</taxon>
        <taxon>Bacillati</taxon>
        <taxon>Actinomycetota</taxon>
        <taxon>Coriobacteriia</taxon>
        <taxon>Coriobacteriales</taxon>
        <taxon>Coriobacteriaceae</taxon>
        <taxon>Collinsella</taxon>
    </lineage>
</organism>
<dbReference type="PROSITE" id="PS50893">
    <property type="entry name" value="ABC_TRANSPORTER_2"/>
    <property type="match status" value="1"/>
</dbReference>
<dbReference type="GO" id="GO:0005524">
    <property type="term" value="F:ATP binding"/>
    <property type="evidence" value="ECO:0007669"/>
    <property type="project" value="UniProtKB-KW"/>
</dbReference>
<evidence type="ECO:0000256" key="1">
    <source>
        <dbReference type="ARBA" id="ARBA00004651"/>
    </source>
</evidence>
<feature type="transmembrane region" description="Helical" evidence="11">
    <location>
        <begin position="159"/>
        <end position="176"/>
    </location>
</feature>
<evidence type="ECO:0000256" key="9">
    <source>
        <dbReference type="ARBA" id="ARBA00061644"/>
    </source>
</evidence>
<dbReference type="InterPro" id="IPR039421">
    <property type="entry name" value="Type_1_exporter"/>
</dbReference>
<keyword evidence="2" id="KW-0813">Transport</keyword>
<dbReference type="Gene3D" id="3.40.50.300">
    <property type="entry name" value="P-loop containing nucleotide triphosphate hydrolases"/>
    <property type="match status" value="1"/>
</dbReference>
<feature type="transmembrane region" description="Helical" evidence="11">
    <location>
        <begin position="182"/>
        <end position="199"/>
    </location>
</feature>
<dbReference type="InterPro" id="IPR011527">
    <property type="entry name" value="ABC1_TM_dom"/>
</dbReference>
<gene>
    <name evidence="14" type="ORF">HF320_00605</name>
</gene>
<evidence type="ECO:0000256" key="5">
    <source>
        <dbReference type="ARBA" id="ARBA00022840"/>
    </source>
</evidence>
<feature type="domain" description="ABC transporter" evidence="12">
    <location>
        <begin position="399"/>
        <end position="633"/>
    </location>
</feature>
<evidence type="ECO:0000256" key="7">
    <source>
        <dbReference type="ARBA" id="ARBA00023136"/>
    </source>
</evidence>
<dbReference type="CDD" id="cd18547">
    <property type="entry name" value="ABC_6TM_Tm288_like"/>
    <property type="match status" value="1"/>
</dbReference>
<dbReference type="PANTHER" id="PTHR24221:SF499">
    <property type="entry name" value="FATTY ACID ABC TRANSPORTER ATP-BINDING_PERMEASE PROTEIN"/>
    <property type="match status" value="1"/>
</dbReference>
<evidence type="ECO:0000256" key="4">
    <source>
        <dbReference type="ARBA" id="ARBA00022741"/>
    </source>
</evidence>
<comment type="similarity">
    <text evidence="9">Belongs to the ABC transporter superfamily. Lipid exporter (TC 3.A.1.106) family.</text>
</comment>
<evidence type="ECO:0000256" key="11">
    <source>
        <dbReference type="SAM" id="Phobius"/>
    </source>
</evidence>
<comment type="subcellular location">
    <subcellularLocation>
        <location evidence="1">Cell membrane</location>
        <topology evidence="1">Multi-pass membrane protein</topology>
    </subcellularLocation>
</comment>
<dbReference type="EMBL" id="JABBCP010000001">
    <property type="protein sequence ID" value="NMF54840.1"/>
    <property type="molecule type" value="Genomic_DNA"/>
</dbReference>
<evidence type="ECO:0000256" key="2">
    <source>
        <dbReference type="ARBA" id="ARBA00022448"/>
    </source>
</evidence>
<keyword evidence="7 11" id="KW-0472">Membrane</keyword>
<dbReference type="Pfam" id="PF00005">
    <property type="entry name" value="ABC_tran"/>
    <property type="match status" value="1"/>
</dbReference>
<dbReference type="SMART" id="SM00382">
    <property type="entry name" value="AAA"/>
    <property type="match status" value="1"/>
</dbReference>
<evidence type="ECO:0000256" key="6">
    <source>
        <dbReference type="ARBA" id="ARBA00022989"/>
    </source>
</evidence>
<feature type="domain" description="ABC transmembrane type-1" evidence="13">
    <location>
        <begin position="35"/>
        <end position="332"/>
    </location>
</feature>
<evidence type="ECO:0000256" key="10">
    <source>
        <dbReference type="ARBA" id="ARBA00071747"/>
    </source>
</evidence>
<dbReference type="Proteomes" id="UP000546970">
    <property type="component" value="Unassembled WGS sequence"/>
</dbReference>
<dbReference type="PROSITE" id="PS50929">
    <property type="entry name" value="ABC_TM1F"/>
    <property type="match status" value="1"/>
</dbReference>
<proteinExistence type="inferred from homology"/>
<evidence type="ECO:0000313" key="14">
    <source>
        <dbReference type="EMBL" id="NMF54840.1"/>
    </source>
</evidence>
<feature type="transmembrane region" description="Helical" evidence="11">
    <location>
        <begin position="77"/>
        <end position="98"/>
    </location>
</feature>
<dbReference type="Pfam" id="PF00664">
    <property type="entry name" value="ABC_membrane"/>
    <property type="match status" value="1"/>
</dbReference>
<dbReference type="InterPro" id="IPR036640">
    <property type="entry name" value="ABC1_TM_sf"/>
</dbReference>
<dbReference type="CDD" id="cd03254">
    <property type="entry name" value="ABCC_Glucan_exporter_like"/>
    <property type="match status" value="1"/>
</dbReference>
<dbReference type="InterPro" id="IPR017871">
    <property type="entry name" value="ABC_transporter-like_CS"/>
</dbReference>
<feature type="transmembrane region" description="Helical" evidence="11">
    <location>
        <begin position="21"/>
        <end position="49"/>
    </location>
</feature>
<dbReference type="GO" id="GO:0140359">
    <property type="term" value="F:ABC-type transporter activity"/>
    <property type="evidence" value="ECO:0007669"/>
    <property type="project" value="InterPro"/>
</dbReference>
<dbReference type="PROSITE" id="PS00211">
    <property type="entry name" value="ABC_TRANSPORTER_1"/>
    <property type="match status" value="1"/>
</dbReference>
<evidence type="ECO:0000256" key="3">
    <source>
        <dbReference type="ARBA" id="ARBA00022692"/>
    </source>
</evidence>
<accession>A0A7X9UAJ9</accession>
<dbReference type="SUPFAM" id="SSF52540">
    <property type="entry name" value="P-loop containing nucleoside triphosphate hydrolases"/>
    <property type="match status" value="1"/>
</dbReference>
<keyword evidence="3 11" id="KW-0812">Transmembrane</keyword>
<dbReference type="AlphaFoldDB" id="A0A7X9UAJ9"/>
<dbReference type="InterPro" id="IPR003593">
    <property type="entry name" value="AAA+_ATPase"/>
</dbReference>
<dbReference type="RefSeq" id="WP_169276624.1">
    <property type="nucleotide sequence ID" value="NZ_JABBCP010000001.1"/>
</dbReference>
<protein>
    <recommendedName>
        <fullName evidence="10">Fatty acid ABC transporter ATP-binding/permease protein</fullName>
    </recommendedName>
</protein>
<dbReference type="InterPro" id="IPR027417">
    <property type="entry name" value="P-loop_NTPase"/>
</dbReference>
<sequence>MSKATTAERAKNRKPGTFSRLIKTLFSFYPVLLPLVTIGVIVCAVINSIGATFLQRALEIISASWQSGDWEAARPQILSLATTLGCIYAVGVLSSLFWNRAMATVTQGSLEKLREKMFNRMQDLPIRYFDTHQRGDIMSHYTNDIDTLRQMISQSLPNLLMTIIVICTVFFIMLYYSVWMCLVIIAGVTFMAFMTKLLGSNSARFFIAQQTELGVVEGHIEEVMNGQKVVKAFCHESAAEADFDERNEKLFEVSQKANMYANILMPILMNLGNLLYVLVALAGGIFLALNVPNLSISGTVLSIAVVVPFLNMTKQFCGQIGQISMQINAVVMGLAGADRIFELIDEQPEEDEGYVTLVNAERDRATGQIIETDKHTGLWAWKYPHHDGTLTYEELRGDVRMDHVDFGYTPDHAVLHDVSVFAKPGQKVAFVGATGAGKTTITNLINRFYDIADGKIRYDGININKIRKADLRRSLGVVLQDVNLFTGSVMDNIRYGNLDASDAECIAAAKLAGAHDFITRLPEGYNTMLSGNGAQLSQGQRQLISIARAAVADPPAMILDEATSSIDTRTEAIVQRGMDALMNGRTTFVIAHRLSTVRNSDVIICLEHGRIIERGNHEELIAKRGYYYQLYTGAFELE</sequence>
<evidence type="ECO:0000256" key="8">
    <source>
        <dbReference type="ARBA" id="ARBA00055053"/>
    </source>
</evidence>
<evidence type="ECO:0000259" key="13">
    <source>
        <dbReference type="PROSITE" id="PS50929"/>
    </source>
</evidence>
<dbReference type="PANTHER" id="PTHR24221">
    <property type="entry name" value="ATP-BINDING CASSETTE SUB-FAMILY B"/>
    <property type="match status" value="1"/>
</dbReference>
<feature type="transmembrane region" description="Helical" evidence="11">
    <location>
        <begin position="263"/>
        <end position="288"/>
    </location>
</feature>
<dbReference type="FunFam" id="3.40.50.300:FF:000287">
    <property type="entry name" value="Multidrug ABC transporter ATP-binding protein"/>
    <property type="match status" value="1"/>
</dbReference>